<dbReference type="AlphaFoldDB" id="A0A9J5XM10"/>
<sequence>MGTLGLNADSPTNRFWFPSITVALSSLSIVLAPTVRIHGASFDMIPLDGPSLLAEQLTRIPLFAALYAPSGGGIPSSLNEGWSGISPGSLALDGLTCPAPMAKMLAGRSLSSKKGSLARFSVLAVVMIADLIAAGDQVGCVLFSDAATPLRMVRGNPGVQDSNDHTFSIVGIPPQANVLMQSKKTRSGGGIPLSLNEGWSGAIPVSKTPMITPFP</sequence>
<name>A0A9J5XM10_SOLCO</name>
<keyword evidence="3" id="KW-1185">Reference proteome</keyword>
<comment type="caution">
    <text evidence="2">The sequence shown here is derived from an EMBL/GenBank/DDBJ whole genome shotgun (WGS) entry which is preliminary data.</text>
</comment>
<keyword evidence="1" id="KW-0812">Transmembrane</keyword>
<evidence type="ECO:0000256" key="1">
    <source>
        <dbReference type="SAM" id="Phobius"/>
    </source>
</evidence>
<keyword evidence="1" id="KW-0472">Membrane</keyword>
<dbReference type="Proteomes" id="UP000824120">
    <property type="component" value="Chromosome 8"/>
</dbReference>
<reference evidence="2 3" key="1">
    <citation type="submission" date="2020-09" db="EMBL/GenBank/DDBJ databases">
        <title>De no assembly of potato wild relative species, Solanum commersonii.</title>
        <authorList>
            <person name="Cho K."/>
        </authorList>
    </citation>
    <scope>NUCLEOTIDE SEQUENCE [LARGE SCALE GENOMIC DNA]</scope>
    <source>
        <strain evidence="2">LZ3.2</strain>
        <tissue evidence="2">Leaf</tissue>
    </source>
</reference>
<proteinExistence type="predicted"/>
<evidence type="ECO:0000313" key="2">
    <source>
        <dbReference type="EMBL" id="KAG5588893.1"/>
    </source>
</evidence>
<dbReference type="EMBL" id="JACXVP010000008">
    <property type="protein sequence ID" value="KAG5588893.1"/>
    <property type="molecule type" value="Genomic_DNA"/>
</dbReference>
<organism evidence="2 3">
    <name type="scientific">Solanum commersonii</name>
    <name type="common">Commerson's wild potato</name>
    <name type="synonym">Commerson's nightshade</name>
    <dbReference type="NCBI Taxonomy" id="4109"/>
    <lineage>
        <taxon>Eukaryota</taxon>
        <taxon>Viridiplantae</taxon>
        <taxon>Streptophyta</taxon>
        <taxon>Embryophyta</taxon>
        <taxon>Tracheophyta</taxon>
        <taxon>Spermatophyta</taxon>
        <taxon>Magnoliopsida</taxon>
        <taxon>eudicotyledons</taxon>
        <taxon>Gunneridae</taxon>
        <taxon>Pentapetalae</taxon>
        <taxon>asterids</taxon>
        <taxon>lamiids</taxon>
        <taxon>Solanales</taxon>
        <taxon>Solanaceae</taxon>
        <taxon>Solanoideae</taxon>
        <taxon>Solaneae</taxon>
        <taxon>Solanum</taxon>
    </lineage>
</organism>
<accession>A0A9J5XM10</accession>
<evidence type="ECO:0000313" key="3">
    <source>
        <dbReference type="Proteomes" id="UP000824120"/>
    </source>
</evidence>
<gene>
    <name evidence="2" type="ORF">H5410_039407</name>
</gene>
<dbReference type="OrthoDB" id="1536506at2759"/>
<feature type="transmembrane region" description="Helical" evidence="1">
    <location>
        <begin position="15"/>
        <end position="35"/>
    </location>
</feature>
<keyword evidence="1" id="KW-1133">Transmembrane helix</keyword>
<protein>
    <submittedName>
        <fullName evidence="2">Uncharacterized protein</fullName>
    </submittedName>
</protein>